<dbReference type="OrthoDB" id="9806180at2"/>
<dbReference type="GO" id="GO:0004806">
    <property type="term" value="F:triacylglycerol lipase activity"/>
    <property type="evidence" value="ECO:0007669"/>
    <property type="project" value="TreeGrafter"/>
</dbReference>
<dbReference type="Gene3D" id="3.40.50.1820">
    <property type="entry name" value="alpha/beta hydrolase"/>
    <property type="match status" value="1"/>
</dbReference>
<dbReference type="Pfam" id="PF07859">
    <property type="entry name" value="Abhydrolase_3"/>
    <property type="match status" value="1"/>
</dbReference>
<evidence type="ECO:0000313" key="5">
    <source>
        <dbReference type="Proteomes" id="UP000193307"/>
    </source>
</evidence>
<dbReference type="EC" id="3.1.1.83" evidence="4"/>
<sequence length="299" mass="33358">MLFRRRDVLNFWLRTVEKRKLAWLPTVQVQRQNFELQAMGFPRERGLKDEKVVLGGVSCRKLTPKDARGTLLYLHGGAYIMGSPSTHCALAGTIAAKTHLQVILPNYRLAPEHPFPAAFDDACAVAEALEPVSDQLVIGGDSAGGGLTLSVLSHLCERGHAPRAAFAFSPWTDLSFKGNSLTTNAQTDAILPVERIYEVRKHYLHNADPLDHRASPLFAPFKNAPPVFLQWSDSEILADDGRRMAARLREQGVIVTSKEWHDLPHVWQLFHDRLSEADAALADLYAFIDDQFATPETTR</sequence>
<dbReference type="RefSeq" id="WP_085848514.1">
    <property type="nucleotide sequence ID" value="NZ_FNZV01000003.1"/>
</dbReference>
<dbReference type="InterPro" id="IPR029058">
    <property type="entry name" value="AB_hydrolase_fold"/>
</dbReference>
<accession>A0A1Y5SGA2</accession>
<dbReference type="InterPro" id="IPR050300">
    <property type="entry name" value="GDXG_lipolytic_enzyme"/>
</dbReference>
<gene>
    <name evidence="4" type="primary">mlhB</name>
    <name evidence="4" type="ORF">PAM7971_01627</name>
</gene>
<name>A0A1Y5SGA2_9RHOB</name>
<evidence type="ECO:0000256" key="2">
    <source>
        <dbReference type="ARBA" id="ARBA00022801"/>
    </source>
</evidence>
<dbReference type="InterPro" id="IPR002168">
    <property type="entry name" value="Lipase_GDXG_HIS_AS"/>
</dbReference>
<evidence type="ECO:0000256" key="1">
    <source>
        <dbReference type="ARBA" id="ARBA00010515"/>
    </source>
</evidence>
<protein>
    <submittedName>
        <fullName evidence="4">Monoterpene epsilon-lactone hydrolase</fullName>
        <ecNumber evidence="4">3.1.1.83</ecNumber>
    </submittedName>
</protein>
<evidence type="ECO:0000259" key="3">
    <source>
        <dbReference type="Pfam" id="PF07859"/>
    </source>
</evidence>
<keyword evidence="5" id="KW-1185">Reference proteome</keyword>
<dbReference type="SUPFAM" id="SSF53474">
    <property type="entry name" value="alpha/beta-Hydrolases"/>
    <property type="match status" value="1"/>
</dbReference>
<comment type="similarity">
    <text evidence="1">Belongs to the 'GDXG' lipolytic enzyme family.</text>
</comment>
<keyword evidence="2 4" id="KW-0378">Hydrolase</keyword>
<dbReference type="EMBL" id="FWFW01000004">
    <property type="protein sequence ID" value="SLN37317.1"/>
    <property type="molecule type" value="Genomic_DNA"/>
</dbReference>
<feature type="domain" description="Alpha/beta hydrolase fold-3" evidence="3">
    <location>
        <begin position="71"/>
        <end position="268"/>
    </location>
</feature>
<dbReference type="PANTHER" id="PTHR48081">
    <property type="entry name" value="AB HYDROLASE SUPERFAMILY PROTEIN C4A8.06C"/>
    <property type="match status" value="1"/>
</dbReference>
<organism evidence="4 5">
    <name type="scientific">Pacificibacter marinus</name>
    <dbReference type="NCBI Taxonomy" id="658057"/>
    <lineage>
        <taxon>Bacteria</taxon>
        <taxon>Pseudomonadati</taxon>
        <taxon>Pseudomonadota</taxon>
        <taxon>Alphaproteobacteria</taxon>
        <taxon>Rhodobacterales</taxon>
        <taxon>Roseobacteraceae</taxon>
        <taxon>Pacificibacter</taxon>
    </lineage>
</organism>
<proteinExistence type="inferred from homology"/>
<dbReference type="PANTHER" id="PTHR48081:SF30">
    <property type="entry name" value="ACETYL-HYDROLASE LIPR-RELATED"/>
    <property type="match status" value="1"/>
</dbReference>
<dbReference type="InterPro" id="IPR013094">
    <property type="entry name" value="AB_hydrolase_3"/>
</dbReference>
<dbReference type="STRING" id="658057.SAMN04488032_10375"/>
<dbReference type="PROSITE" id="PS01173">
    <property type="entry name" value="LIPASE_GDXG_HIS"/>
    <property type="match status" value="1"/>
</dbReference>
<evidence type="ECO:0000313" key="4">
    <source>
        <dbReference type="EMBL" id="SLN37317.1"/>
    </source>
</evidence>
<reference evidence="4 5" key="1">
    <citation type="submission" date="2017-03" db="EMBL/GenBank/DDBJ databases">
        <authorList>
            <person name="Afonso C.L."/>
            <person name="Miller P.J."/>
            <person name="Scott M.A."/>
            <person name="Spackman E."/>
            <person name="Goraichik I."/>
            <person name="Dimitrov K.M."/>
            <person name="Suarez D.L."/>
            <person name="Swayne D.E."/>
        </authorList>
    </citation>
    <scope>NUCLEOTIDE SEQUENCE [LARGE SCALE GENOMIC DNA]</scope>
    <source>
        <strain evidence="4 5">CECT 7971</strain>
    </source>
</reference>
<dbReference type="Proteomes" id="UP000193307">
    <property type="component" value="Unassembled WGS sequence"/>
</dbReference>
<dbReference type="AlphaFoldDB" id="A0A1Y5SGA2"/>